<feature type="binding site" evidence="2">
    <location>
        <begin position="10"/>
        <end position="17"/>
    </location>
    <ligand>
        <name>substrate</name>
    </ligand>
</feature>
<evidence type="ECO:0000313" key="4">
    <source>
        <dbReference type="Proteomes" id="UP000199220"/>
    </source>
</evidence>
<feature type="binding site" evidence="2">
    <location>
        <position position="60"/>
    </location>
    <ligand>
        <name>substrate</name>
    </ligand>
</feature>
<dbReference type="STRING" id="648782.SAMN04488554_1890"/>
<evidence type="ECO:0000313" key="3">
    <source>
        <dbReference type="EMBL" id="SEE24334.1"/>
    </source>
</evidence>
<dbReference type="GO" id="GO:0016791">
    <property type="term" value="F:phosphatase activity"/>
    <property type="evidence" value="ECO:0007669"/>
    <property type="project" value="TreeGrafter"/>
</dbReference>
<protein>
    <submittedName>
        <fullName evidence="3">Probable phosphoglycerate mutase</fullName>
    </submittedName>
</protein>
<dbReference type="InterPro" id="IPR001345">
    <property type="entry name" value="PG/BPGM_mutase_AS"/>
</dbReference>
<feature type="active site" description="Tele-phosphohistidine intermediate" evidence="1">
    <location>
        <position position="11"/>
    </location>
</feature>
<dbReference type="SUPFAM" id="SSF53254">
    <property type="entry name" value="Phosphoglycerate mutase-like"/>
    <property type="match status" value="1"/>
</dbReference>
<dbReference type="InterPro" id="IPR013078">
    <property type="entry name" value="His_Pase_superF_clade-1"/>
</dbReference>
<feature type="active site" description="Proton donor/acceptor" evidence="1">
    <location>
        <position position="84"/>
    </location>
</feature>
<dbReference type="Pfam" id="PF00300">
    <property type="entry name" value="His_Phos_1"/>
    <property type="match status" value="1"/>
</dbReference>
<sequence>MTAGTVLLWRHGQTDYNVGGRLQGQVDIPLNETGIAQAEAAARVLAAAGPTAIVASDLSRAHATAQALGEVTGVTVTTDQRLRERSFGDWEGLTHDQVAAGWPEQFRVWRAGGFPEGVGAETRGDVGHRVAEAIQEAAEVLGEDDVLVATTHGAAIGIGISALLGLDPESTHVISGIGNCHWSVLRHNATEGQAWRLAGHNLGAPESDFARAARIV</sequence>
<dbReference type="Gene3D" id="3.40.50.1240">
    <property type="entry name" value="Phosphoglycerate mutase-like"/>
    <property type="match status" value="1"/>
</dbReference>
<accession>A0A1H5H9A9</accession>
<dbReference type="InterPro" id="IPR029033">
    <property type="entry name" value="His_PPase_superfam"/>
</dbReference>
<dbReference type="AlphaFoldDB" id="A0A1H5H9A9"/>
<dbReference type="SMART" id="SM00855">
    <property type="entry name" value="PGAM"/>
    <property type="match status" value="1"/>
</dbReference>
<evidence type="ECO:0000256" key="2">
    <source>
        <dbReference type="PIRSR" id="PIRSR613078-2"/>
    </source>
</evidence>
<dbReference type="PROSITE" id="PS00175">
    <property type="entry name" value="PG_MUTASE"/>
    <property type="match status" value="1"/>
</dbReference>
<organism evidence="3 4">
    <name type="scientific">Ruania alba</name>
    <dbReference type="NCBI Taxonomy" id="648782"/>
    <lineage>
        <taxon>Bacteria</taxon>
        <taxon>Bacillati</taxon>
        <taxon>Actinomycetota</taxon>
        <taxon>Actinomycetes</taxon>
        <taxon>Micrococcales</taxon>
        <taxon>Ruaniaceae</taxon>
        <taxon>Ruania</taxon>
    </lineage>
</organism>
<keyword evidence="4" id="KW-1185">Reference proteome</keyword>
<dbReference type="PANTHER" id="PTHR48100:SF62">
    <property type="entry name" value="GLUCOSYL-3-PHOSPHOGLYCERATE PHOSPHATASE"/>
    <property type="match status" value="1"/>
</dbReference>
<name>A0A1H5H9A9_9MICO</name>
<dbReference type="EMBL" id="FNTX01000001">
    <property type="protein sequence ID" value="SEE24334.1"/>
    <property type="molecule type" value="Genomic_DNA"/>
</dbReference>
<dbReference type="OrthoDB" id="4697614at2"/>
<dbReference type="InterPro" id="IPR050275">
    <property type="entry name" value="PGM_Phosphatase"/>
</dbReference>
<dbReference type="RefSeq" id="WP_089772677.1">
    <property type="nucleotide sequence ID" value="NZ_FNTX01000001.1"/>
</dbReference>
<proteinExistence type="predicted"/>
<dbReference type="GO" id="GO:0005737">
    <property type="term" value="C:cytoplasm"/>
    <property type="evidence" value="ECO:0007669"/>
    <property type="project" value="TreeGrafter"/>
</dbReference>
<dbReference type="Proteomes" id="UP000199220">
    <property type="component" value="Unassembled WGS sequence"/>
</dbReference>
<gene>
    <name evidence="3" type="ORF">SAMN04488554_1890</name>
</gene>
<reference evidence="4" key="1">
    <citation type="submission" date="2016-10" db="EMBL/GenBank/DDBJ databases">
        <authorList>
            <person name="Varghese N."/>
            <person name="Submissions S."/>
        </authorList>
    </citation>
    <scope>NUCLEOTIDE SEQUENCE [LARGE SCALE GENOMIC DNA]</scope>
    <source>
        <strain evidence="4">DSM 21368</strain>
    </source>
</reference>
<dbReference type="PANTHER" id="PTHR48100">
    <property type="entry name" value="BROAD-SPECIFICITY PHOSPHATASE YOR283W-RELATED"/>
    <property type="match status" value="1"/>
</dbReference>
<evidence type="ECO:0000256" key="1">
    <source>
        <dbReference type="PIRSR" id="PIRSR613078-1"/>
    </source>
</evidence>
<dbReference type="CDD" id="cd07067">
    <property type="entry name" value="HP_PGM_like"/>
    <property type="match status" value="1"/>
</dbReference>